<organism evidence="2 3">
    <name type="scientific">Neurospora intermedia</name>
    <dbReference type="NCBI Taxonomy" id="5142"/>
    <lineage>
        <taxon>Eukaryota</taxon>
        <taxon>Fungi</taxon>
        <taxon>Dikarya</taxon>
        <taxon>Ascomycota</taxon>
        <taxon>Pezizomycotina</taxon>
        <taxon>Sordariomycetes</taxon>
        <taxon>Sordariomycetidae</taxon>
        <taxon>Sordariales</taxon>
        <taxon>Sordariaceae</taxon>
        <taxon>Neurospora</taxon>
    </lineage>
</organism>
<dbReference type="Proteomes" id="UP001451303">
    <property type="component" value="Unassembled WGS sequence"/>
</dbReference>
<keyword evidence="3" id="KW-1185">Reference proteome</keyword>
<comment type="caution">
    <text evidence="2">The sequence shown here is derived from an EMBL/GenBank/DDBJ whole genome shotgun (WGS) entry which is preliminary data.</text>
</comment>
<protein>
    <submittedName>
        <fullName evidence="2">Uncharacterized protein</fullName>
    </submittedName>
</protein>
<reference evidence="2 3" key="1">
    <citation type="submission" date="2023-09" db="EMBL/GenBank/DDBJ databases">
        <title>Multi-omics analysis of a traditional fermented food reveals byproduct-associated fungal strains for waste-to-food upcycling.</title>
        <authorList>
            <consortium name="Lawrence Berkeley National Laboratory"/>
            <person name="Rekdal V.M."/>
            <person name="Villalobos-Escobedo J.M."/>
            <person name="Rodriguez-Valeron N."/>
            <person name="Garcia M.O."/>
            <person name="Vasquez D.P."/>
            <person name="Damayanti I."/>
            <person name="Sorensen P.M."/>
            <person name="Baidoo E.E."/>
            <person name="De Carvalho A.C."/>
            <person name="Riley R."/>
            <person name="Lipzen A."/>
            <person name="He G."/>
            <person name="Yan M."/>
            <person name="Haridas S."/>
            <person name="Daum C."/>
            <person name="Yoshinaga Y."/>
            <person name="Ng V."/>
            <person name="Grigoriev I.V."/>
            <person name="Munk R."/>
            <person name="Nuraida L."/>
            <person name="Wijaya C.H."/>
            <person name="Morales P.-C."/>
            <person name="Keasling J.D."/>
        </authorList>
    </citation>
    <scope>NUCLEOTIDE SEQUENCE [LARGE SCALE GENOMIC DNA]</scope>
    <source>
        <strain evidence="2 3">FGSC 2613</strain>
    </source>
</reference>
<dbReference type="EMBL" id="JAVLET010000002">
    <property type="protein sequence ID" value="KAL0473716.1"/>
    <property type="molecule type" value="Genomic_DNA"/>
</dbReference>
<feature type="signal peptide" evidence="1">
    <location>
        <begin position="1"/>
        <end position="28"/>
    </location>
</feature>
<proteinExistence type="predicted"/>
<evidence type="ECO:0000313" key="3">
    <source>
        <dbReference type="Proteomes" id="UP001451303"/>
    </source>
</evidence>
<accession>A0ABR3DM26</accession>
<name>A0ABR3DM26_NEUIN</name>
<feature type="chain" id="PRO_5045835702" evidence="1">
    <location>
        <begin position="29"/>
        <end position="77"/>
    </location>
</feature>
<evidence type="ECO:0000313" key="2">
    <source>
        <dbReference type="EMBL" id="KAL0473716.1"/>
    </source>
</evidence>
<gene>
    <name evidence="2" type="ORF">QR685DRAFT_569747</name>
</gene>
<keyword evidence="1" id="KW-0732">Signal</keyword>
<sequence>MRVMCRVCVSLCVWLMALVFCWIGSVETHSGQKATADGSDLKGYMYSISTNLLRSMASLCLVTLRDLPCPGALDTYT</sequence>
<evidence type="ECO:0000256" key="1">
    <source>
        <dbReference type="SAM" id="SignalP"/>
    </source>
</evidence>